<comment type="subcellular location">
    <subcellularLocation>
        <location evidence="1">Cell membrane</location>
        <topology evidence="1">Single-pass type I membrane protein</topology>
    </subcellularLocation>
</comment>
<dbReference type="VEuPathDB" id="TrichDB:TRFO_11371"/>
<keyword evidence="4" id="KW-0433">Leucine-rich repeat</keyword>
<evidence type="ECO:0000256" key="6">
    <source>
        <dbReference type="ARBA" id="ARBA00022729"/>
    </source>
</evidence>
<name>A0A1J4J9J4_9EUKA</name>
<keyword evidence="10" id="KW-0325">Glycoprotein</keyword>
<evidence type="ECO:0000256" key="4">
    <source>
        <dbReference type="ARBA" id="ARBA00022614"/>
    </source>
</evidence>
<dbReference type="GO" id="GO:0005886">
    <property type="term" value="C:plasma membrane"/>
    <property type="evidence" value="ECO:0007669"/>
    <property type="project" value="UniProtKB-SubCell"/>
</dbReference>
<dbReference type="PROSITE" id="PS51450">
    <property type="entry name" value="LRR"/>
    <property type="match status" value="1"/>
</dbReference>
<accession>A0A1J4J9J4</accession>
<keyword evidence="8" id="KW-1133">Transmembrane helix</keyword>
<dbReference type="Gene3D" id="3.80.10.10">
    <property type="entry name" value="Ribonuclease Inhibitor"/>
    <property type="match status" value="1"/>
</dbReference>
<dbReference type="GeneID" id="94830705"/>
<dbReference type="InterPro" id="IPR001611">
    <property type="entry name" value="Leu-rich_rpt"/>
</dbReference>
<evidence type="ECO:0000256" key="7">
    <source>
        <dbReference type="ARBA" id="ARBA00022737"/>
    </source>
</evidence>
<dbReference type="Proteomes" id="UP000179807">
    <property type="component" value="Unassembled WGS sequence"/>
</dbReference>
<dbReference type="SMART" id="SM00369">
    <property type="entry name" value="LRR_TYP"/>
    <property type="match status" value="3"/>
</dbReference>
<evidence type="ECO:0000256" key="8">
    <source>
        <dbReference type="ARBA" id="ARBA00022989"/>
    </source>
</evidence>
<keyword evidence="7" id="KW-0677">Repeat</keyword>
<evidence type="ECO:0000313" key="12">
    <source>
        <dbReference type="Proteomes" id="UP000179807"/>
    </source>
</evidence>
<dbReference type="AlphaFoldDB" id="A0A1J4J9J4"/>
<keyword evidence="5 11" id="KW-0812">Transmembrane</keyword>
<dbReference type="InterPro" id="IPR046956">
    <property type="entry name" value="RLP23-like"/>
</dbReference>
<keyword evidence="12" id="KW-1185">Reference proteome</keyword>
<keyword evidence="6" id="KW-0732">Signal</keyword>
<evidence type="ECO:0000256" key="1">
    <source>
        <dbReference type="ARBA" id="ARBA00004251"/>
    </source>
</evidence>
<dbReference type="PANTHER" id="PTHR48063">
    <property type="entry name" value="LRR RECEPTOR-LIKE KINASE"/>
    <property type="match status" value="1"/>
</dbReference>
<dbReference type="InterPro" id="IPR032675">
    <property type="entry name" value="LRR_dom_sf"/>
</dbReference>
<dbReference type="PANTHER" id="PTHR48063:SF112">
    <property type="entry name" value="RECEPTOR LIKE PROTEIN 30-LIKE"/>
    <property type="match status" value="1"/>
</dbReference>
<evidence type="ECO:0000256" key="10">
    <source>
        <dbReference type="ARBA" id="ARBA00023180"/>
    </source>
</evidence>
<organism evidence="11 12">
    <name type="scientific">Tritrichomonas foetus</name>
    <dbReference type="NCBI Taxonomy" id="1144522"/>
    <lineage>
        <taxon>Eukaryota</taxon>
        <taxon>Metamonada</taxon>
        <taxon>Parabasalia</taxon>
        <taxon>Tritrichomonadida</taxon>
        <taxon>Tritrichomonadidae</taxon>
        <taxon>Tritrichomonas</taxon>
    </lineage>
</organism>
<comment type="similarity">
    <text evidence="2">Belongs to the RLP family.</text>
</comment>
<evidence type="ECO:0000256" key="9">
    <source>
        <dbReference type="ARBA" id="ARBA00023136"/>
    </source>
</evidence>
<protein>
    <submittedName>
        <fullName evidence="11">Leucine-rich transmembrane protein</fullName>
    </submittedName>
</protein>
<evidence type="ECO:0000256" key="5">
    <source>
        <dbReference type="ARBA" id="ARBA00022692"/>
    </source>
</evidence>
<dbReference type="Pfam" id="PF00560">
    <property type="entry name" value="LRR_1"/>
    <property type="match status" value="2"/>
</dbReference>
<evidence type="ECO:0000256" key="2">
    <source>
        <dbReference type="ARBA" id="ARBA00009592"/>
    </source>
</evidence>
<dbReference type="RefSeq" id="XP_068347238.1">
    <property type="nucleotide sequence ID" value="XM_068496001.1"/>
</dbReference>
<dbReference type="SUPFAM" id="SSF52058">
    <property type="entry name" value="L domain-like"/>
    <property type="match status" value="1"/>
</dbReference>
<evidence type="ECO:0000313" key="11">
    <source>
        <dbReference type="EMBL" id="OHS94101.1"/>
    </source>
</evidence>
<dbReference type="OrthoDB" id="7451790at2759"/>
<dbReference type="EMBL" id="MLAK01001348">
    <property type="protein sequence ID" value="OHS94101.1"/>
    <property type="molecule type" value="Genomic_DNA"/>
</dbReference>
<keyword evidence="9" id="KW-0472">Membrane</keyword>
<evidence type="ECO:0000256" key="3">
    <source>
        <dbReference type="ARBA" id="ARBA00022475"/>
    </source>
</evidence>
<gene>
    <name evidence="11" type="ORF">TRFO_11371</name>
</gene>
<proteinExistence type="inferred from homology"/>
<dbReference type="InterPro" id="IPR003591">
    <property type="entry name" value="Leu-rich_rpt_typical-subtyp"/>
</dbReference>
<keyword evidence="3" id="KW-1003">Cell membrane</keyword>
<reference evidence="11" key="1">
    <citation type="submission" date="2016-10" db="EMBL/GenBank/DDBJ databases">
        <authorList>
            <person name="Benchimol M."/>
            <person name="Almeida L.G."/>
            <person name="Vasconcelos A.T."/>
            <person name="Perreira-Neves A."/>
            <person name="Rosa I.A."/>
            <person name="Tasca T."/>
            <person name="Bogo M.R."/>
            <person name="de Souza W."/>
        </authorList>
    </citation>
    <scope>NUCLEOTIDE SEQUENCE [LARGE SCALE GENOMIC DNA]</scope>
    <source>
        <strain evidence="11">K</strain>
    </source>
</reference>
<comment type="caution">
    <text evidence="11">The sequence shown here is derived from an EMBL/GenBank/DDBJ whole genome shotgun (WGS) entry which is preliminary data.</text>
</comment>
<sequence length="331" mass="37678">MSNNLAIFENNLRNIDLSSSSTYRNEVDSEKYSKFLSRKLYNFIFSKQSRISTRRIFKIHKIEPKKAFHLDKKKNINTKNLSKDTELNETNTTLSLTGLKGMGSLPNLKQKSFKSLCYIDLADIFIATNNVFRKAMDLRQLTILCLHNCGIFTIPNELCRLAPSLQTLDLSLNYLSSIPNEVHWEQLKGLNLDLNSFDKWPNNLNSTKLPNLTYLSLANNKIMNCQANFKFNHLQFLDLSYCSLIHAPDWIINSKGLTVLNLRGNSNLYLQSLNFLNVLPSLRRLDVSGVSYVEGGMEKSEIKLPPSLEVIVARNGIAEAVPIGNYTILHD</sequence>